<protein>
    <recommendedName>
        <fullName evidence="3">N-acetyl-D-glucosamine kinase</fullName>
        <ecNumber evidence="2">2.7.1.59</ecNumber>
    </recommendedName>
    <alternativeName>
        <fullName evidence="4">GlcNAc kinase</fullName>
    </alternativeName>
</protein>
<evidence type="ECO:0000256" key="1">
    <source>
        <dbReference type="ARBA" id="ARBA00006198"/>
    </source>
</evidence>
<gene>
    <name evidence="6" type="ORF">CYMTET_49311</name>
</gene>
<evidence type="ECO:0000313" key="6">
    <source>
        <dbReference type="EMBL" id="KAK3240879.1"/>
    </source>
</evidence>
<comment type="caution">
    <text evidence="6">The sequence shown here is derived from an EMBL/GenBank/DDBJ whole genome shotgun (WGS) entry which is preliminary data.</text>
</comment>
<accession>A0AAE0EUN7</accession>
<dbReference type="AlphaFoldDB" id="A0AAE0EUN7"/>
<dbReference type="PANTHER" id="PTHR43190:SF3">
    <property type="entry name" value="N-ACETYL-D-GLUCOSAMINE KINASE"/>
    <property type="match status" value="1"/>
</dbReference>
<dbReference type="InterPro" id="IPR052519">
    <property type="entry name" value="Euk-type_GlcNAc_Kinase"/>
</dbReference>
<dbReference type="EMBL" id="LGRX02033525">
    <property type="protein sequence ID" value="KAK3240879.1"/>
    <property type="molecule type" value="Genomic_DNA"/>
</dbReference>
<sequence>MSSKGFYLGVDGGGTKTTCVIVDTSRKTVGRGVAQGSNKNSVGNEVAQRELMASVELAVTDAGISFDEVSSACFALSGCDRPDDVSLVTSWMKKALPTHVHVWVYNDALGALASGTQGVLENAAVLISGTGTIALGVDSNGQQIRAAGWGPLLGDCGSGFDVAQKALTASAAAHDGRGHPTALLPAILEHLSLERPEDLIGWVYGTPGWAHIASLAPIVFECAARRDAVSEQILTDAANALARSVSAVASRLRVAAGSTQKPPTPSAARLSLDAATSKVAISEEHLDRQKERESVPQSSPAEMPFTLVLAGGLLGEGSSLEQVVRRELAHECPGANVVHAEVEPAVGAALIALNKYNALSDDM</sequence>
<dbReference type="InterPro" id="IPR043129">
    <property type="entry name" value="ATPase_NBD"/>
</dbReference>
<dbReference type="PANTHER" id="PTHR43190">
    <property type="entry name" value="N-ACETYL-D-GLUCOSAMINE KINASE"/>
    <property type="match status" value="1"/>
</dbReference>
<evidence type="ECO:0000313" key="7">
    <source>
        <dbReference type="Proteomes" id="UP001190700"/>
    </source>
</evidence>
<feature type="domain" description="ATPase BadF/BadG/BcrA/BcrD type" evidence="5">
    <location>
        <begin position="8"/>
        <end position="254"/>
    </location>
</feature>
<name>A0AAE0EUN7_9CHLO</name>
<comment type="similarity">
    <text evidence="1">Belongs to the eukaryotic-type N-acetylglucosamine kinase family.</text>
</comment>
<dbReference type="Proteomes" id="UP001190700">
    <property type="component" value="Unassembled WGS sequence"/>
</dbReference>
<dbReference type="CDD" id="cd24081">
    <property type="entry name" value="ASKHA_NBD_DdNAGK-like"/>
    <property type="match status" value="1"/>
</dbReference>
<dbReference type="InterPro" id="IPR002731">
    <property type="entry name" value="ATPase_BadF"/>
</dbReference>
<organism evidence="6 7">
    <name type="scientific">Cymbomonas tetramitiformis</name>
    <dbReference type="NCBI Taxonomy" id="36881"/>
    <lineage>
        <taxon>Eukaryota</taxon>
        <taxon>Viridiplantae</taxon>
        <taxon>Chlorophyta</taxon>
        <taxon>Pyramimonadophyceae</taxon>
        <taxon>Pyramimonadales</taxon>
        <taxon>Pyramimonadaceae</taxon>
        <taxon>Cymbomonas</taxon>
    </lineage>
</organism>
<evidence type="ECO:0000256" key="4">
    <source>
        <dbReference type="ARBA" id="ARBA00031123"/>
    </source>
</evidence>
<reference evidence="6 7" key="1">
    <citation type="journal article" date="2015" name="Genome Biol. Evol.">
        <title>Comparative Genomics of a Bacterivorous Green Alga Reveals Evolutionary Causalities and Consequences of Phago-Mixotrophic Mode of Nutrition.</title>
        <authorList>
            <person name="Burns J.A."/>
            <person name="Paasch A."/>
            <person name="Narechania A."/>
            <person name="Kim E."/>
        </authorList>
    </citation>
    <scope>NUCLEOTIDE SEQUENCE [LARGE SCALE GENOMIC DNA]</scope>
    <source>
        <strain evidence="6 7">PLY_AMNH</strain>
    </source>
</reference>
<evidence type="ECO:0000256" key="2">
    <source>
        <dbReference type="ARBA" id="ARBA00012122"/>
    </source>
</evidence>
<keyword evidence="7" id="KW-1185">Reference proteome</keyword>
<dbReference type="SUPFAM" id="SSF53067">
    <property type="entry name" value="Actin-like ATPase domain"/>
    <property type="match status" value="2"/>
</dbReference>
<proteinExistence type="inferred from homology"/>
<dbReference type="Pfam" id="PF01869">
    <property type="entry name" value="BcrAD_BadFG"/>
    <property type="match status" value="1"/>
</dbReference>
<dbReference type="GO" id="GO:0045127">
    <property type="term" value="F:N-acetylglucosamine kinase activity"/>
    <property type="evidence" value="ECO:0007669"/>
    <property type="project" value="UniProtKB-EC"/>
</dbReference>
<dbReference type="EC" id="2.7.1.59" evidence="2"/>
<evidence type="ECO:0000256" key="3">
    <source>
        <dbReference type="ARBA" id="ARBA00014974"/>
    </source>
</evidence>
<dbReference type="Gene3D" id="3.30.420.40">
    <property type="match status" value="2"/>
</dbReference>
<evidence type="ECO:0000259" key="5">
    <source>
        <dbReference type="Pfam" id="PF01869"/>
    </source>
</evidence>